<organism evidence="5 6">
    <name type="scientific">Muiribacterium halophilum</name>
    <dbReference type="NCBI Taxonomy" id="2053465"/>
    <lineage>
        <taxon>Bacteria</taxon>
        <taxon>Candidatus Muiribacteriota</taxon>
        <taxon>Candidatus Muiribacteriia</taxon>
        <taxon>Candidatus Muiribacteriales</taxon>
        <taxon>Candidatus Muiribacteriaceae</taxon>
        <taxon>Candidatus Muiribacterium</taxon>
    </lineage>
</organism>
<dbReference type="AlphaFoldDB" id="A0A2N5ZAW6"/>
<dbReference type="PANTHER" id="PTHR43156">
    <property type="entry name" value="STAGE II SPORULATION PROTEIN E-RELATED"/>
    <property type="match status" value="1"/>
</dbReference>
<evidence type="ECO:0000259" key="4">
    <source>
        <dbReference type="SMART" id="SM00331"/>
    </source>
</evidence>
<name>A0A2N5ZAW6_MUIH1</name>
<dbReference type="InterPro" id="IPR052016">
    <property type="entry name" value="Bact_Sigma-Reg"/>
</dbReference>
<sequence length="743" mass="86269">MNRTNNIKKIFFDTNDDKLFERVKGLLSDQNIILSKRYSKDYDYCLIDYENSRRFDLLDKDRIVAFFSLQKNKRLAKDLKNSAFFSKPFMNFEEKIFYNHINQTLSSSSDILSAVYITSKQLEKINNDFRERIKDLSDSIGKSFIVDTQFFLDEIINIIIDYLSESIGAKRVSVILIDKKEKNDLLYNIDIKDQKVFKKLYLVQRGKVTEELLEKPKSLFIKDIEKTKYSQYMNNLNIYETKSFIAVPVRFQKNVVAVIYLTDKERGNFKKEDLNNVEIIAGSLERFFTQKVNNFEELLKIAIQRETFRYDKSKLVKDLTKTATLLEKTQEELRNKSNELNILYSINTFVRNTVVAEELLKMIVDTIIYSMKVNRASVLLISDDGEGDLLVSGIIGKNRKRVENLKLKKRGRISKDIIKHKRSYLVCSDDEKSFKSKYSGNYSTGSFVAVPVKIKNNVVAIINVSDRKDGKDFNEDDKKVLEILANQTAITIENFRLSSQLIEKEKVSHELNIARDIQMKLLPHKKLEGKGFSVDFRCIPAKEVGGDYVDYIDIDEKHKGLIIADVSGKGVPASLLMVMLRTLIRSIAYRELSPSSVMDKVNTLIMGDIDTRVFVTVFYAVVDVENHIVRYCNAGHNYPIIVRNNKIVEELHTNDVVVGFFDNYSYHEDMVKLQKGDMMFLYTDGLVEAMNEKGKIFGSDRLQEMFKKNHKNIFDFILKKVREFKKSESFDDDLTVAYYKVEE</sequence>
<proteinExistence type="predicted"/>
<evidence type="ECO:0008006" key="7">
    <source>
        <dbReference type="Google" id="ProtNLM"/>
    </source>
</evidence>
<keyword evidence="1" id="KW-0378">Hydrolase</keyword>
<protein>
    <recommendedName>
        <fullName evidence="7">PPM-type phosphatase domain-containing protein</fullName>
    </recommendedName>
</protein>
<evidence type="ECO:0000313" key="6">
    <source>
        <dbReference type="Proteomes" id="UP000234857"/>
    </source>
</evidence>
<dbReference type="Gene3D" id="3.30.450.40">
    <property type="match status" value="2"/>
</dbReference>
<dbReference type="SUPFAM" id="SSF81606">
    <property type="entry name" value="PP2C-like"/>
    <property type="match status" value="1"/>
</dbReference>
<feature type="domain" description="PPM-type phosphatase" evidence="4">
    <location>
        <begin position="529"/>
        <end position="741"/>
    </location>
</feature>
<dbReference type="Gene3D" id="3.60.40.10">
    <property type="entry name" value="PPM-type phosphatase domain"/>
    <property type="match status" value="1"/>
</dbReference>
<dbReference type="InterPro" id="IPR003018">
    <property type="entry name" value="GAF"/>
</dbReference>
<dbReference type="Pfam" id="PF13185">
    <property type="entry name" value="GAF_2"/>
    <property type="match status" value="1"/>
</dbReference>
<dbReference type="SMART" id="SM00331">
    <property type="entry name" value="PP2C_SIG"/>
    <property type="match status" value="1"/>
</dbReference>
<dbReference type="Pfam" id="PF07228">
    <property type="entry name" value="SpoIIE"/>
    <property type="match status" value="1"/>
</dbReference>
<evidence type="ECO:0000313" key="5">
    <source>
        <dbReference type="EMBL" id="PLX15744.1"/>
    </source>
</evidence>
<dbReference type="SMART" id="SM00065">
    <property type="entry name" value="GAF"/>
    <property type="match status" value="2"/>
</dbReference>
<evidence type="ECO:0000256" key="1">
    <source>
        <dbReference type="ARBA" id="ARBA00022801"/>
    </source>
</evidence>
<dbReference type="Pfam" id="PF01590">
    <property type="entry name" value="GAF"/>
    <property type="match status" value="1"/>
</dbReference>
<dbReference type="Proteomes" id="UP000234857">
    <property type="component" value="Unassembled WGS sequence"/>
</dbReference>
<reference evidence="5 6" key="1">
    <citation type="submission" date="2017-11" db="EMBL/GenBank/DDBJ databases">
        <title>Genome-resolved metagenomics identifies genetic mobility, metabolic interactions, and unexpected diversity in perchlorate-reducing communities.</title>
        <authorList>
            <person name="Barnum T.P."/>
            <person name="Figueroa I.A."/>
            <person name="Carlstrom C.I."/>
            <person name="Lucas L.N."/>
            <person name="Engelbrektson A.L."/>
            <person name="Coates J.D."/>
        </authorList>
    </citation>
    <scope>NUCLEOTIDE SEQUENCE [LARGE SCALE GENOMIC DNA]</scope>
    <source>
        <strain evidence="5">BM706</strain>
    </source>
</reference>
<dbReference type="EMBL" id="PKTG01000130">
    <property type="protein sequence ID" value="PLX15744.1"/>
    <property type="molecule type" value="Genomic_DNA"/>
</dbReference>
<dbReference type="InterPro" id="IPR029016">
    <property type="entry name" value="GAF-like_dom_sf"/>
</dbReference>
<feature type="coiled-coil region" evidence="2">
    <location>
        <begin position="316"/>
        <end position="346"/>
    </location>
</feature>
<feature type="domain" description="GAF" evidence="3">
    <location>
        <begin position="355"/>
        <end position="502"/>
    </location>
</feature>
<evidence type="ECO:0000256" key="2">
    <source>
        <dbReference type="SAM" id="Coils"/>
    </source>
</evidence>
<dbReference type="InterPro" id="IPR001932">
    <property type="entry name" value="PPM-type_phosphatase-like_dom"/>
</dbReference>
<dbReference type="PANTHER" id="PTHR43156:SF2">
    <property type="entry name" value="STAGE II SPORULATION PROTEIN E"/>
    <property type="match status" value="1"/>
</dbReference>
<keyword evidence="2" id="KW-0175">Coiled coil</keyword>
<accession>A0A2N5ZAW6</accession>
<evidence type="ECO:0000259" key="3">
    <source>
        <dbReference type="SMART" id="SM00065"/>
    </source>
</evidence>
<gene>
    <name evidence="5" type="ORF">C0601_12270</name>
</gene>
<feature type="domain" description="GAF" evidence="3">
    <location>
        <begin position="151"/>
        <end position="294"/>
    </location>
</feature>
<dbReference type="SUPFAM" id="SSF55781">
    <property type="entry name" value="GAF domain-like"/>
    <property type="match status" value="2"/>
</dbReference>
<dbReference type="GO" id="GO:0016791">
    <property type="term" value="F:phosphatase activity"/>
    <property type="evidence" value="ECO:0007669"/>
    <property type="project" value="TreeGrafter"/>
</dbReference>
<comment type="caution">
    <text evidence="5">The sequence shown here is derived from an EMBL/GenBank/DDBJ whole genome shotgun (WGS) entry which is preliminary data.</text>
</comment>
<dbReference type="InterPro" id="IPR036457">
    <property type="entry name" value="PPM-type-like_dom_sf"/>
</dbReference>